<comment type="similarity">
    <text evidence="1">Belongs to the prokaryotic/mitochondrial release factor family.</text>
</comment>
<dbReference type="PANTHER" id="PTHR43116">
    <property type="entry name" value="PEPTIDE CHAIN RELEASE FACTOR 2"/>
    <property type="match status" value="1"/>
</dbReference>
<evidence type="ECO:0000313" key="5">
    <source>
        <dbReference type="Proteomes" id="UP000177090"/>
    </source>
</evidence>
<name>A0A1G2QKA9_9BACT</name>
<dbReference type="Pfam" id="PF00472">
    <property type="entry name" value="RF-1"/>
    <property type="match status" value="1"/>
</dbReference>
<evidence type="ECO:0000256" key="2">
    <source>
        <dbReference type="ARBA" id="ARBA00022481"/>
    </source>
</evidence>
<organism evidence="4 5">
    <name type="scientific">Candidatus Vogelbacteria bacterium RIFOXYD1_FULL_51_18</name>
    <dbReference type="NCBI Taxonomy" id="1802440"/>
    <lineage>
        <taxon>Bacteria</taxon>
        <taxon>Candidatus Vogeliibacteriota</taxon>
    </lineage>
</organism>
<feature type="domain" description="Peptide chain release factor" evidence="3">
    <location>
        <begin position="28"/>
        <end position="125"/>
    </location>
</feature>
<sequence>MAERDVREALTEKISDVEAQMAGPHFWEDKNRAQEVLKEHSRLKAELRDMEPYDRGNAVLTIFAGAGGDDAEDFAALLFHMYERFAGKRGWNMRVLHENENDHGGYRNITAEIKGAGAYGTLKRESGVHRLVRISPFNAKKLRHTSFTMVEIIPEFTKVEDVEIPENEIEVEYTKSSGPGGQNVNKRETAVRVLHVPTKLSAHCESERSQAQNKERALTILRGKLYRRLQDERIKKVENMYISKTTEAEWGNQIRSYVLHPYKMVKDHRTGVETHDVDAVLKEGELDEFIAAEEKL</sequence>
<dbReference type="AlphaFoldDB" id="A0A1G2QKA9"/>
<keyword evidence="2" id="KW-0488">Methylation</keyword>
<dbReference type="Pfam" id="PF03462">
    <property type="entry name" value="PCRF"/>
    <property type="match status" value="1"/>
</dbReference>
<dbReference type="EMBL" id="MHTL01000012">
    <property type="protein sequence ID" value="OHA60519.1"/>
    <property type="molecule type" value="Genomic_DNA"/>
</dbReference>
<comment type="caution">
    <text evidence="4">The sequence shown here is derived from an EMBL/GenBank/DDBJ whole genome shotgun (WGS) entry which is preliminary data.</text>
</comment>
<dbReference type="GO" id="GO:0003747">
    <property type="term" value="F:translation release factor activity"/>
    <property type="evidence" value="ECO:0007669"/>
    <property type="project" value="InterPro"/>
</dbReference>
<dbReference type="GO" id="GO:0005737">
    <property type="term" value="C:cytoplasm"/>
    <property type="evidence" value="ECO:0007669"/>
    <property type="project" value="UniProtKB-ARBA"/>
</dbReference>
<dbReference type="PANTHER" id="PTHR43116:SF3">
    <property type="entry name" value="CLASS I PEPTIDE CHAIN RELEASE FACTOR"/>
    <property type="match status" value="1"/>
</dbReference>
<dbReference type="InterPro" id="IPR005139">
    <property type="entry name" value="PCRF"/>
</dbReference>
<dbReference type="Gene3D" id="3.30.160.20">
    <property type="match status" value="1"/>
</dbReference>
<dbReference type="InterPro" id="IPR000352">
    <property type="entry name" value="Pep_chain_release_fac_I"/>
</dbReference>
<accession>A0A1G2QKA9</accession>
<dbReference type="Gene3D" id="3.30.70.1660">
    <property type="match status" value="1"/>
</dbReference>
<evidence type="ECO:0000256" key="1">
    <source>
        <dbReference type="ARBA" id="ARBA00010835"/>
    </source>
</evidence>
<dbReference type="InterPro" id="IPR045853">
    <property type="entry name" value="Pep_chain_release_fac_I_sf"/>
</dbReference>
<proteinExistence type="inferred from homology"/>
<protein>
    <recommendedName>
        <fullName evidence="3">Peptide chain release factor domain-containing protein</fullName>
    </recommendedName>
</protein>
<dbReference type="SMART" id="SM00937">
    <property type="entry name" value="PCRF"/>
    <property type="match status" value="1"/>
</dbReference>
<reference evidence="4 5" key="1">
    <citation type="journal article" date="2016" name="Nat. Commun.">
        <title>Thousands of microbial genomes shed light on interconnected biogeochemical processes in an aquifer system.</title>
        <authorList>
            <person name="Anantharaman K."/>
            <person name="Brown C.T."/>
            <person name="Hug L.A."/>
            <person name="Sharon I."/>
            <person name="Castelle C.J."/>
            <person name="Probst A.J."/>
            <person name="Thomas B.C."/>
            <person name="Singh A."/>
            <person name="Wilkins M.J."/>
            <person name="Karaoz U."/>
            <person name="Brodie E.L."/>
            <person name="Williams K.H."/>
            <person name="Hubbard S.S."/>
            <person name="Banfield J.F."/>
        </authorList>
    </citation>
    <scope>NUCLEOTIDE SEQUENCE [LARGE SCALE GENOMIC DNA]</scope>
</reference>
<evidence type="ECO:0000259" key="3">
    <source>
        <dbReference type="SMART" id="SM00937"/>
    </source>
</evidence>
<dbReference type="Proteomes" id="UP000177090">
    <property type="component" value="Unassembled WGS sequence"/>
</dbReference>
<dbReference type="STRING" id="1802440.A2569_01955"/>
<dbReference type="SUPFAM" id="SSF75620">
    <property type="entry name" value="Release factor"/>
    <property type="match status" value="1"/>
</dbReference>
<gene>
    <name evidence="4" type="ORF">A2569_01955</name>
</gene>
<evidence type="ECO:0000313" key="4">
    <source>
        <dbReference type="EMBL" id="OHA60519.1"/>
    </source>
</evidence>